<dbReference type="CDD" id="cd00077">
    <property type="entry name" value="HDc"/>
    <property type="match status" value="1"/>
</dbReference>
<evidence type="ECO:0000313" key="3">
    <source>
        <dbReference type="Proteomes" id="UP000799779"/>
    </source>
</evidence>
<organism evidence="2 3">
    <name type="scientific">Amniculicola lignicola CBS 123094</name>
    <dbReference type="NCBI Taxonomy" id="1392246"/>
    <lineage>
        <taxon>Eukaryota</taxon>
        <taxon>Fungi</taxon>
        <taxon>Dikarya</taxon>
        <taxon>Ascomycota</taxon>
        <taxon>Pezizomycotina</taxon>
        <taxon>Dothideomycetes</taxon>
        <taxon>Pleosporomycetidae</taxon>
        <taxon>Pleosporales</taxon>
        <taxon>Amniculicolaceae</taxon>
        <taxon>Amniculicola</taxon>
    </lineage>
</organism>
<dbReference type="Pfam" id="PF01966">
    <property type="entry name" value="HD"/>
    <property type="match status" value="1"/>
</dbReference>
<keyword evidence="3" id="KW-1185">Reference proteome</keyword>
<name>A0A6A5VWL2_9PLEO</name>
<dbReference type="SUPFAM" id="SSF109604">
    <property type="entry name" value="HD-domain/PDEase-like"/>
    <property type="match status" value="1"/>
</dbReference>
<reference evidence="2" key="1">
    <citation type="journal article" date="2020" name="Stud. Mycol.">
        <title>101 Dothideomycetes genomes: a test case for predicting lifestyles and emergence of pathogens.</title>
        <authorList>
            <person name="Haridas S."/>
            <person name="Albert R."/>
            <person name="Binder M."/>
            <person name="Bloem J."/>
            <person name="Labutti K."/>
            <person name="Salamov A."/>
            <person name="Andreopoulos B."/>
            <person name="Baker S."/>
            <person name="Barry K."/>
            <person name="Bills G."/>
            <person name="Bluhm B."/>
            <person name="Cannon C."/>
            <person name="Castanera R."/>
            <person name="Culley D."/>
            <person name="Daum C."/>
            <person name="Ezra D."/>
            <person name="Gonzalez J."/>
            <person name="Henrissat B."/>
            <person name="Kuo A."/>
            <person name="Liang C."/>
            <person name="Lipzen A."/>
            <person name="Lutzoni F."/>
            <person name="Magnuson J."/>
            <person name="Mondo S."/>
            <person name="Nolan M."/>
            <person name="Ohm R."/>
            <person name="Pangilinan J."/>
            <person name="Park H.-J."/>
            <person name="Ramirez L."/>
            <person name="Alfaro M."/>
            <person name="Sun H."/>
            <person name="Tritt A."/>
            <person name="Yoshinaga Y."/>
            <person name="Zwiers L.-H."/>
            <person name="Turgeon B."/>
            <person name="Goodwin S."/>
            <person name="Spatafora J."/>
            <person name="Crous P."/>
            <person name="Grigoriev I."/>
        </authorList>
    </citation>
    <scope>NUCLEOTIDE SEQUENCE</scope>
    <source>
        <strain evidence="2">CBS 123094</strain>
    </source>
</reference>
<dbReference type="PANTHER" id="PTHR35569">
    <property type="entry name" value="CYANAMIDE HYDRATASE DDI2-RELATED"/>
    <property type="match status" value="1"/>
</dbReference>
<dbReference type="InterPro" id="IPR006674">
    <property type="entry name" value="HD_domain"/>
</dbReference>
<dbReference type="EMBL" id="ML977737">
    <property type="protein sequence ID" value="KAF1993059.1"/>
    <property type="molecule type" value="Genomic_DNA"/>
</dbReference>
<evidence type="ECO:0000313" key="2">
    <source>
        <dbReference type="EMBL" id="KAF1993059.1"/>
    </source>
</evidence>
<dbReference type="Gene3D" id="1.10.3210.10">
    <property type="entry name" value="Hypothetical protein af1432"/>
    <property type="match status" value="1"/>
</dbReference>
<accession>A0A6A5VWL2</accession>
<dbReference type="PROSITE" id="PS51831">
    <property type="entry name" value="HD"/>
    <property type="match status" value="1"/>
</dbReference>
<dbReference type="SMART" id="SM00471">
    <property type="entry name" value="HDc"/>
    <property type="match status" value="1"/>
</dbReference>
<gene>
    <name evidence="2" type="ORF">P154DRAFT_528069</name>
</gene>
<dbReference type="AlphaFoldDB" id="A0A6A5VWL2"/>
<sequence>MCQHGVATRHYAFLSPPLKDSDFFSMSPQGFPSSGLAQGGREDFNATGTLPADAAPATPIAKKAFELASSTLHPSILNHSIRVYQYAEELAQRSDSIFLQSQGKHDLLFAACILHDIGTVSQYDGPQRFEVEGADAAVALLREFGASDEDAHEVWVAIALHTSPGIAERITPLAKLVREAVLMDFGRINEFFPGEPDEVTRLRATFESIWERRDIEQVLGDSVVHQAIRRPGKAPAASWPNNLYRAHLADPEWKGVNKGF</sequence>
<dbReference type="OrthoDB" id="2378324at2759"/>
<dbReference type="Proteomes" id="UP000799779">
    <property type="component" value="Unassembled WGS sequence"/>
</dbReference>
<dbReference type="PANTHER" id="PTHR35569:SF1">
    <property type="entry name" value="CYANAMIDE HYDRATASE DDI2-RELATED"/>
    <property type="match status" value="1"/>
</dbReference>
<dbReference type="InterPro" id="IPR003607">
    <property type="entry name" value="HD/PDEase_dom"/>
</dbReference>
<feature type="domain" description="HD" evidence="1">
    <location>
        <begin position="76"/>
        <end position="186"/>
    </location>
</feature>
<evidence type="ECO:0000259" key="1">
    <source>
        <dbReference type="PROSITE" id="PS51831"/>
    </source>
</evidence>
<protein>
    <recommendedName>
        <fullName evidence="1">HD domain-containing protein</fullName>
    </recommendedName>
</protein>
<proteinExistence type="predicted"/>